<keyword evidence="2" id="KW-0472">Membrane</keyword>
<sequence length="366" mass="40864">MPMEARKIEDNVQMVDLPIIQVFIALEFSGGLGMFILLASALLSQTHFMRRSKIGSTPNEVINRSRTWFSFCISWIISCISYCLLFFAGQQFNTTQRPTYGLCLTQAALIYSSPPLTGATTLALFLDLWLMHRTASTDQRSGLGRIIGISLLALPYILWMFITVTLLIVGLVKPDIVERKLPSDPFCILTPNIVPLVICSLTLGLVLAVLAMLILLSITLYRTRKERVRYARNTNQKQLLALAIRMIIFSVGAIIAVAITAVFVFNRAPGIRSDLALAVLPPVTALVFGSQKDFLQFWSNLLITATRSFSPWARNQREGQPKETINQGRAKDRNEPEVIEMKIAPTIESNDNLGTKLPERLKPLIP</sequence>
<dbReference type="EMBL" id="KN834784">
    <property type="protein sequence ID" value="KIK58603.1"/>
    <property type="molecule type" value="Genomic_DNA"/>
</dbReference>
<dbReference type="Proteomes" id="UP000053593">
    <property type="component" value="Unassembled WGS sequence"/>
</dbReference>
<reference evidence="3 4" key="1">
    <citation type="submission" date="2014-04" db="EMBL/GenBank/DDBJ databases">
        <title>Evolutionary Origins and Diversification of the Mycorrhizal Mutualists.</title>
        <authorList>
            <consortium name="DOE Joint Genome Institute"/>
            <consortium name="Mycorrhizal Genomics Consortium"/>
            <person name="Kohler A."/>
            <person name="Kuo A."/>
            <person name="Nagy L.G."/>
            <person name="Floudas D."/>
            <person name="Copeland A."/>
            <person name="Barry K.W."/>
            <person name="Cichocki N."/>
            <person name="Veneault-Fourrey C."/>
            <person name="LaButti K."/>
            <person name="Lindquist E.A."/>
            <person name="Lipzen A."/>
            <person name="Lundell T."/>
            <person name="Morin E."/>
            <person name="Murat C."/>
            <person name="Riley R."/>
            <person name="Ohm R."/>
            <person name="Sun H."/>
            <person name="Tunlid A."/>
            <person name="Henrissat B."/>
            <person name="Grigoriev I.V."/>
            <person name="Hibbett D.S."/>
            <person name="Martin F."/>
        </authorList>
    </citation>
    <scope>NUCLEOTIDE SEQUENCE [LARGE SCALE GENOMIC DNA]</scope>
    <source>
        <strain evidence="3 4">FD-317 M1</strain>
    </source>
</reference>
<feature type="region of interest" description="Disordered" evidence="1">
    <location>
        <begin position="314"/>
        <end position="337"/>
    </location>
</feature>
<evidence type="ECO:0000313" key="3">
    <source>
        <dbReference type="EMBL" id="KIK58603.1"/>
    </source>
</evidence>
<feature type="transmembrane region" description="Helical" evidence="2">
    <location>
        <begin position="68"/>
        <end position="88"/>
    </location>
</feature>
<keyword evidence="4" id="KW-1185">Reference proteome</keyword>
<feature type="transmembrane region" description="Helical" evidence="2">
    <location>
        <begin position="192"/>
        <end position="221"/>
    </location>
</feature>
<evidence type="ECO:0000256" key="2">
    <source>
        <dbReference type="SAM" id="Phobius"/>
    </source>
</evidence>
<evidence type="ECO:0008006" key="5">
    <source>
        <dbReference type="Google" id="ProtNLM"/>
    </source>
</evidence>
<protein>
    <recommendedName>
        <fullName evidence="5">G-protein coupled receptors family 1 profile domain-containing protein</fullName>
    </recommendedName>
</protein>
<organism evidence="3 4">
    <name type="scientific">Collybiopsis luxurians FD-317 M1</name>
    <dbReference type="NCBI Taxonomy" id="944289"/>
    <lineage>
        <taxon>Eukaryota</taxon>
        <taxon>Fungi</taxon>
        <taxon>Dikarya</taxon>
        <taxon>Basidiomycota</taxon>
        <taxon>Agaricomycotina</taxon>
        <taxon>Agaricomycetes</taxon>
        <taxon>Agaricomycetidae</taxon>
        <taxon>Agaricales</taxon>
        <taxon>Marasmiineae</taxon>
        <taxon>Omphalotaceae</taxon>
        <taxon>Collybiopsis</taxon>
        <taxon>Collybiopsis luxurians</taxon>
    </lineage>
</organism>
<dbReference type="AlphaFoldDB" id="A0A0D0CSG3"/>
<evidence type="ECO:0000256" key="1">
    <source>
        <dbReference type="SAM" id="MobiDB-lite"/>
    </source>
</evidence>
<proteinExistence type="predicted"/>
<name>A0A0D0CSG3_9AGAR</name>
<feature type="transmembrane region" description="Helical" evidence="2">
    <location>
        <begin position="151"/>
        <end position="172"/>
    </location>
</feature>
<feature type="transmembrane region" description="Helical" evidence="2">
    <location>
        <begin position="20"/>
        <end position="43"/>
    </location>
</feature>
<accession>A0A0D0CSG3</accession>
<evidence type="ECO:0000313" key="4">
    <source>
        <dbReference type="Proteomes" id="UP000053593"/>
    </source>
</evidence>
<keyword evidence="2" id="KW-0812">Transmembrane</keyword>
<feature type="transmembrane region" description="Helical" evidence="2">
    <location>
        <begin position="242"/>
        <end position="265"/>
    </location>
</feature>
<dbReference type="HOGENOM" id="CLU_065186_2_1_1"/>
<feature type="transmembrane region" description="Helical" evidence="2">
    <location>
        <begin position="108"/>
        <end position="130"/>
    </location>
</feature>
<gene>
    <name evidence="3" type="ORF">GYMLUDRAFT_246005</name>
</gene>
<dbReference type="OrthoDB" id="2988301at2759"/>
<keyword evidence="2" id="KW-1133">Transmembrane helix</keyword>
<dbReference type="Gene3D" id="1.20.1070.10">
    <property type="entry name" value="Rhodopsin 7-helix transmembrane proteins"/>
    <property type="match status" value="1"/>
</dbReference>